<dbReference type="AlphaFoldDB" id="A0A382ZHX4"/>
<protein>
    <submittedName>
        <fullName evidence="1">Uncharacterized protein</fullName>
    </submittedName>
</protein>
<dbReference type="InterPro" id="IPR014710">
    <property type="entry name" value="RmlC-like_jellyroll"/>
</dbReference>
<organism evidence="1">
    <name type="scientific">marine metagenome</name>
    <dbReference type="NCBI Taxonomy" id="408172"/>
    <lineage>
        <taxon>unclassified sequences</taxon>
        <taxon>metagenomes</taxon>
        <taxon>ecological metagenomes</taxon>
    </lineage>
</organism>
<evidence type="ECO:0000313" key="1">
    <source>
        <dbReference type="EMBL" id="SVD94298.1"/>
    </source>
</evidence>
<dbReference type="SUPFAM" id="SSF51182">
    <property type="entry name" value="RmlC-like cupins"/>
    <property type="match status" value="1"/>
</dbReference>
<dbReference type="EMBL" id="UINC01183507">
    <property type="protein sequence ID" value="SVD94298.1"/>
    <property type="molecule type" value="Genomic_DNA"/>
</dbReference>
<feature type="non-terminal residue" evidence="1">
    <location>
        <position position="1"/>
    </location>
</feature>
<dbReference type="InterPro" id="IPR011051">
    <property type="entry name" value="RmlC_Cupin_sf"/>
</dbReference>
<proteinExistence type="predicted"/>
<name>A0A382ZHX4_9ZZZZ</name>
<reference evidence="1" key="1">
    <citation type="submission" date="2018-05" db="EMBL/GenBank/DDBJ databases">
        <authorList>
            <person name="Lanie J.A."/>
            <person name="Ng W.-L."/>
            <person name="Kazmierczak K.M."/>
            <person name="Andrzejewski T.M."/>
            <person name="Davidsen T.M."/>
            <person name="Wayne K.J."/>
            <person name="Tettelin H."/>
            <person name="Glass J.I."/>
            <person name="Rusch D."/>
            <person name="Podicherti R."/>
            <person name="Tsui H.-C.T."/>
            <person name="Winkler M.E."/>
        </authorList>
    </citation>
    <scope>NUCLEOTIDE SEQUENCE</scope>
</reference>
<sequence length="65" mass="7364">LDEEEVDLTPGMVVFIPGGVEHSLDNKSETEDFVLLTFWEDAKFNGVHHARIKAWGTSFKTIDED</sequence>
<dbReference type="Gene3D" id="2.60.120.10">
    <property type="entry name" value="Jelly Rolls"/>
    <property type="match status" value="1"/>
</dbReference>
<accession>A0A382ZHX4</accession>
<gene>
    <name evidence="1" type="ORF">METZ01_LOCUS447152</name>
</gene>